<proteinExistence type="predicted"/>
<dbReference type="Proteomes" id="UP001163324">
    <property type="component" value="Chromosome 6"/>
</dbReference>
<evidence type="ECO:0000313" key="2">
    <source>
        <dbReference type="Proteomes" id="UP001163324"/>
    </source>
</evidence>
<comment type="caution">
    <text evidence="1">The sequence shown here is derived from an EMBL/GenBank/DDBJ whole genome shotgun (WGS) entry which is preliminary data.</text>
</comment>
<organism evidence="1 2">
    <name type="scientific">Trichothecium roseum</name>
    <dbReference type="NCBI Taxonomy" id="47278"/>
    <lineage>
        <taxon>Eukaryota</taxon>
        <taxon>Fungi</taxon>
        <taxon>Dikarya</taxon>
        <taxon>Ascomycota</taxon>
        <taxon>Pezizomycotina</taxon>
        <taxon>Sordariomycetes</taxon>
        <taxon>Hypocreomycetidae</taxon>
        <taxon>Hypocreales</taxon>
        <taxon>Hypocreales incertae sedis</taxon>
        <taxon>Trichothecium</taxon>
    </lineage>
</organism>
<protein>
    <submittedName>
        <fullName evidence="1">Uncharacterized protein</fullName>
    </submittedName>
</protein>
<sequence>MASFLGAGVHLYQHLAQTLSDGLRQLQIPFFAKSNKMVSIRTIVVAGAQYLIHPHKLGTITATINPDSILPVTLMTTEEIFGGNLEQNLAMFNAIDDVFVPDFGSVLIEKVYGNDTNSTTARRAGLDQEVYALHAKAAAPPANLTELPSGPYILYGPNLYQAWKLYDDEQGAFVSGVIPEDVYETDAFLPLSVLSADGAYKSVGVPSRLYFPEASPEKPLSGVRFSISDAMALNGVPISMSSRAWSSVYPYGSSKTAAYAQKLMDLGAVIVGKTKVSQFAAGAEWVDEKAPWNPRGEGYQDASGSAAGAGAAMASYDWLAHAIGEDAVGGLRDPAAQNGVYALRPSFTNATLSDVRISSPQLDTIGLSARDLGNLSSTAETVLGSSNAPTIKKLLYFSDFEDGLSQEQIDSTNEFLKTIETHLAVTTKRIVLADSWSMNNPSDAKGAKLQEYIGEALFRIYCRDLYNSYSDFRLVYSRRFGNDPFLEETVKFKWEFGANVTEETYNSDLNRVKVFQTWFHDNVFPEENDTVVVLPSGRVEPHYRQDDPASPAKPAEITPDVFSSVLGAPHLVVPFSQLPYESAVSGQSDLLPVSASVLGPVGSDLALIELVKGAFEKAKWPTSIKVGKTAFPA</sequence>
<reference evidence="1" key="1">
    <citation type="submission" date="2022-10" db="EMBL/GenBank/DDBJ databases">
        <title>Complete Genome of Trichothecium roseum strain YXFP-22015, a Plant Pathogen Isolated from Citrus.</title>
        <authorList>
            <person name="Wang Y."/>
            <person name="Zhu L."/>
        </authorList>
    </citation>
    <scope>NUCLEOTIDE SEQUENCE</scope>
    <source>
        <strain evidence="1">YXFP-22015</strain>
    </source>
</reference>
<accession>A0ACC0UYJ1</accession>
<evidence type="ECO:0000313" key="1">
    <source>
        <dbReference type="EMBL" id="KAI9898741.1"/>
    </source>
</evidence>
<dbReference type="EMBL" id="CM047945">
    <property type="protein sequence ID" value="KAI9898741.1"/>
    <property type="molecule type" value="Genomic_DNA"/>
</dbReference>
<gene>
    <name evidence="1" type="ORF">N3K66_007101</name>
</gene>
<name>A0ACC0UYJ1_9HYPO</name>
<keyword evidence="2" id="KW-1185">Reference proteome</keyword>